<comment type="caution">
    <text evidence="5">The sequence shown here is derived from an EMBL/GenBank/DDBJ whole genome shotgun (WGS) entry which is preliminary data.</text>
</comment>
<dbReference type="Proteomes" id="UP000677218">
    <property type="component" value="Unassembled WGS sequence"/>
</dbReference>
<dbReference type="GO" id="GO:0005524">
    <property type="term" value="F:ATP binding"/>
    <property type="evidence" value="ECO:0007669"/>
    <property type="project" value="UniProtKB-KW"/>
</dbReference>
<dbReference type="Pfam" id="PF00005">
    <property type="entry name" value="ABC_tran"/>
    <property type="match status" value="1"/>
</dbReference>
<evidence type="ECO:0000256" key="2">
    <source>
        <dbReference type="ARBA" id="ARBA00022741"/>
    </source>
</evidence>
<dbReference type="AlphaFoldDB" id="A0A916VHN8"/>
<dbReference type="CDD" id="cd03230">
    <property type="entry name" value="ABC_DR_subfamily_A"/>
    <property type="match status" value="1"/>
</dbReference>
<reference evidence="5" key="1">
    <citation type="submission" date="2020-08" db="EMBL/GenBank/DDBJ databases">
        <title>Taxonomic study for Lactobacillus species isolated from hardwood bark.</title>
        <authorList>
            <person name="Tohno M."/>
            <person name="Tanizawa Y."/>
        </authorList>
    </citation>
    <scope>NUCLEOTIDE SEQUENCE</scope>
    <source>
        <strain evidence="5">B40</strain>
    </source>
</reference>
<dbReference type="GO" id="GO:0016887">
    <property type="term" value="F:ATP hydrolysis activity"/>
    <property type="evidence" value="ECO:0007669"/>
    <property type="project" value="InterPro"/>
</dbReference>
<dbReference type="InterPro" id="IPR051782">
    <property type="entry name" value="ABC_Transporter_VariousFunc"/>
</dbReference>
<name>A0A916VHN8_9LACO</name>
<accession>A0A916VHN8</accession>
<keyword evidence="1" id="KW-0813">Transport</keyword>
<organism evidence="5 6">
    <name type="scientific">Lactobacillus corticis</name>
    <dbReference type="NCBI Taxonomy" id="2201249"/>
    <lineage>
        <taxon>Bacteria</taxon>
        <taxon>Bacillati</taxon>
        <taxon>Bacillota</taxon>
        <taxon>Bacilli</taxon>
        <taxon>Lactobacillales</taxon>
        <taxon>Lactobacillaceae</taxon>
        <taxon>Lactobacillus</taxon>
    </lineage>
</organism>
<keyword evidence="6" id="KW-1185">Reference proteome</keyword>
<dbReference type="EMBL" id="BMAY01000002">
    <property type="protein sequence ID" value="GFZ26385.1"/>
    <property type="molecule type" value="Genomic_DNA"/>
</dbReference>
<keyword evidence="3 5" id="KW-0067">ATP-binding</keyword>
<dbReference type="PANTHER" id="PTHR42939">
    <property type="entry name" value="ABC TRANSPORTER ATP-BINDING PROTEIN ALBC-RELATED"/>
    <property type="match status" value="1"/>
</dbReference>
<evidence type="ECO:0000256" key="3">
    <source>
        <dbReference type="ARBA" id="ARBA00022840"/>
    </source>
</evidence>
<evidence type="ECO:0000313" key="6">
    <source>
        <dbReference type="Proteomes" id="UP000677218"/>
    </source>
</evidence>
<proteinExistence type="predicted"/>
<evidence type="ECO:0000313" key="5">
    <source>
        <dbReference type="EMBL" id="GFZ26385.1"/>
    </source>
</evidence>
<evidence type="ECO:0000256" key="1">
    <source>
        <dbReference type="ARBA" id="ARBA00022448"/>
    </source>
</evidence>
<dbReference type="Gene3D" id="3.40.50.300">
    <property type="entry name" value="P-loop containing nucleotide triphosphate hydrolases"/>
    <property type="match status" value="1"/>
</dbReference>
<keyword evidence="2" id="KW-0547">Nucleotide-binding</keyword>
<dbReference type="SMART" id="SM00382">
    <property type="entry name" value="AAA"/>
    <property type="match status" value="1"/>
</dbReference>
<dbReference type="InterPro" id="IPR027417">
    <property type="entry name" value="P-loop_NTPase"/>
</dbReference>
<feature type="domain" description="ABC transporter" evidence="4">
    <location>
        <begin position="4"/>
        <end position="219"/>
    </location>
</feature>
<sequence length="219" mass="24451">MSVIKLENVNIKFKRRPLLHNVNFAINTGELVQLIGPNGSGKSTILRVVSGLLEPVSGKVYINDQELLAGKYAENTAVMINTPSFIPTLTGLENLKLLASIKDKIDVGQIETWMKKFGLNPTDKTKVRGYSVGMNQKLGLTQAFMEEDQIILLDEPMNGLDKQSKQKVIEIVKQVREVRPNTTMIVVSHDDSFKDIADRFLVIDGESVVENQTYDEATF</sequence>
<evidence type="ECO:0000259" key="4">
    <source>
        <dbReference type="PROSITE" id="PS50893"/>
    </source>
</evidence>
<dbReference type="InterPro" id="IPR003439">
    <property type="entry name" value="ABC_transporter-like_ATP-bd"/>
</dbReference>
<protein>
    <submittedName>
        <fullName evidence="5">Multidrug ABC transporter ATP-binding protein</fullName>
    </submittedName>
</protein>
<dbReference type="PROSITE" id="PS50893">
    <property type="entry name" value="ABC_TRANSPORTER_2"/>
    <property type="match status" value="1"/>
</dbReference>
<dbReference type="RefSeq" id="WP_212780095.1">
    <property type="nucleotide sequence ID" value="NZ_BMAY01000002.1"/>
</dbReference>
<gene>
    <name evidence="5" type="ORF">LCB40_02650</name>
</gene>
<dbReference type="SUPFAM" id="SSF52540">
    <property type="entry name" value="P-loop containing nucleoside triphosphate hydrolases"/>
    <property type="match status" value="1"/>
</dbReference>
<dbReference type="InterPro" id="IPR003593">
    <property type="entry name" value="AAA+_ATPase"/>
</dbReference>
<dbReference type="PANTHER" id="PTHR42939:SF1">
    <property type="entry name" value="ABC TRANSPORTER ATP-BINDING PROTEIN ALBC-RELATED"/>
    <property type="match status" value="1"/>
</dbReference>